<evidence type="ECO:0000313" key="13">
    <source>
        <dbReference type="EMBL" id="EEB18837.1"/>
    </source>
</evidence>
<dbReference type="EC" id="1.2.1.84" evidence="10"/>
<reference evidence="14" key="3">
    <citation type="submission" date="2021-02" db="UniProtKB">
        <authorList>
            <consortium name="EnsemblMetazoa"/>
        </authorList>
    </citation>
    <scope>IDENTIFICATION</scope>
    <source>
        <strain evidence="14">USDA</strain>
    </source>
</reference>
<dbReference type="InterPro" id="IPR033640">
    <property type="entry name" value="FAR_C"/>
</dbReference>
<dbReference type="CDD" id="cd09071">
    <property type="entry name" value="FAR_C"/>
    <property type="match status" value="1"/>
</dbReference>
<dbReference type="OMA" id="NAPRSHI"/>
<keyword evidence="7 10" id="KW-0443">Lipid metabolism</keyword>
<evidence type="ECO:0000259" key="12">
    <source>
        <dbReference type="Pfam" id="PF07993"/>
    </source>
</evidence>
<dbReference type="GO" id="GO:0102965">
    <property type="term" value="F:alcohol-forming long-chain fatty acyl-CoA reductase activity"/>
    <property type="evidence" value="ECO:0007669"/>
    <property type="project" value="UniProtKB-EC"/>
</dbReference>
<dbReference type="InterPro" id="IPR013120">
    <property type="entry name" value="FAR_NAD-bd"/>
</dbReference>
<dbReference type="OrthoDB" id="429813at2759"/>
<evidence type="ECO:0000313" key="15">
    <source>
        <dbReference type="Proteomes" id="UP000009046"/>
    </source>
</evidence>
<dbReference type="AlphaFoldDB" id="E0VZN1"/>
<dbReference type="EnsemblMetazoa" id="PHUM536800-RA">
    <property type="protein sequence ID" value="PHUM536800-PA"/>
    <property type="gene ID" value="PHUM536800"/>
</dbReference>
<dbReference type="InParanoid" id="E0VZN1"/>
<dbReference type="GO" id="GO:0080019">
    <property type="term" value="F:alcohol-forming very long-chain fatty acyl-CoA reductase activity"/>
    <property type="evidence" value="ECO:0007669"/>
    <property type="project" value="InterPro"/>
</dbReference>
<comment type="similarity">
    <text evidence="2 10">Belongs to the fatty acyl-CoA reductase family.</text>
</comment>
<comment type="catalytic activity">
    <reaction evidence="9 10">
        <text>a long-chain fatty acyl-CoA + 2 NADPH + 2 H(+) = a long-chain primary fatty alcohol + 2 NADP(+) + CoA</text>
        <dbReference type="Rhea" id="RHEA:52716"/>
        <dbReference type="ChEBI" id="CHEBI:15378"/>
        <dbReference type="ChEBI" id="CHEBI:57287"/>
        <dbReference type="ChEBI" id="CHEBI:57783"/>
        <dbReference type="ChEBI" id="CHEBI:58349"/>
        <dbReference type="ChEBI" id="CHEBI:77396"/>
        <dbReference type="ChEBI" id="CHEBI:83139"/>
        <dbReference type="EC" id="1.2.1.84"/>
    </reaction>
</comment>
<evidence type="ECO:0000256" key="9">
    <source>
        <dbReference type="ARBA" id="ARBA00052530"/>
    </source>
</evidence>
<dbReference type="KEGG" id="phu:Phum_PHUM536800"/>
<dbReference type="Gene3D" id="3.40.50.720">
    <property type="entry name" value="NAD(P)-binding Rossmann-like Domain"/>
    <property type="match status" value="1"/>
</dbReference>
<evidence type="ECO:0000256" key="8">
    <source>
        <dbReference type="ARBA" id="ARBA00023136"/>
    </source>
</evidence>
<keyword evidence="10" id="KW-0560">Oxidoreductase</keyword>
<dbReference type="RefSeq" id="XP_002431575.1">
    <property type="nucleotide sequence ID" value="XM_002431530.1"/>
</dbReference>
<dbReference type="GO" id="GO:0016020">
    <property type="term" value="C:membrane"/>
    <property type="evidence" value="ECO:0007669"/>
    <property type="project" value="UniProtKB-SubCell"/>
</dbReference>
<dbReference type="GO" id="GO:0005777">
    <property type="term" value="C:peroxisome"/>
    <property type="evidence" value="ECO:0007669"/>
    <property type="project" value="TreeGrafter"/>
</dbReference>
<reference evidence="13" key="1">
    <citation type="submission" date="2007-04" db="EMBL/GenBank/DDBJ databases">
        <title>Annotation of Pediculus humanus corporis strain USDA.</title>
        <authorList>
            <person name="Kirkness E."/>
            <person name="Hannick L."/>
            <person name="Hass B."/>
            <person name="Bruggner R."/>
            <person name="Lawson D."/>
            <person name="Bidwell S."/>
            <person name="Joardar V."/>
            <person name="Caler E."/>
            <person name="Walenz B."/>
            <person name="Inman J."/>
            <person name="Schobel S."/>
            <person name="Galinsky K."/>
            <person name="Amedeo P."/>
            <person name="Strausberg R."/>
        </authorList>
    </citation>
    <scope>NUCLEOTIDE SEQUENCE</scope>
    <source>
        <strain evidence="13">USDA</strain>
    </source>
</reference>
<dbReference type="GeneID" id="8235320"/>
<dbReference type="FunFam" id="3.40.50.720:FF:000143">
    <property type="entry name" value="Fatty acyl-CoA reductase"/>
    <property type="match status" value="1"/>
</dbReference>
<feature type="domain" description="Fatty acyl-CoA reductase C-terminal" evidence="11">
    <location>
        <begin position="380"/>
        <end position="472"/>
    </location>
</feature>
<dbReference type="CTD" id="8235320"/>
<dbReference type="CDD" id="cd05236">
    <property type="entry name" value="FAR-N_SDR_e"/>
    <property type="match status" value="1"/>
</dbReference>
<evidence type="ECO:0000256" key="4">
    <source>
        <dbReference type="ARBA" id="ARBA00022692"/>
    </source>
</evidence>
<keyword evidence="6 10" id="KW-1133">Transmembrane helix</keyword>
<dbReference type="SUPFAM" id="SSF51735">
    <property type="entry name" value="NAD(P)-binding Rossmann-fold domains"/>
    <property type="match status" value="1"/>
</dbReference>
<keyword evidence="4 10" id="KW-0812">Transmembrane</keyword>
<dbReference type="InterPro" id="IPR026055">
    <property type="entry name" value="FAR"/>
</dbReference>
<dbReference type="InterPro" id="IPR036291">
    <property type="entry name" value="NAD(P)-bd_dom_sf"/>
</dbReference>
<dbReference type="EMBL" id="AAZO01006521">
    <property type="status" value="NOT_ANNOTATED_CDS"/>
    <property type="molecule type" value="Genomic_DNA"/>
</dbReference>
<evidence type="ECO:0000259" key="11">
    <source>
        <dbReference type="Pfam" id="PF03015"/>
    </source>
</evidence>
<dbReference type="VEuPathDB" id="VectorBase:PHUM536800"/>
<reference evidence="13" key="2">
    <citation type="submission" date="2007-04" db="EMBL/GenBank/DDBJ databases">
        <title>The genome of the human body louse.</title>
        <authorList>
            <consortium name="The Human Body Louse Genome Consortium"/>
            <person name="Kirkness E."/>
            <person name="Walenz B."/>
            <person name="Hass B."/>
            <person name="Bruggner R."/>
            <person name="Strausberg R."/>
        </authorList>
    </citation>
    <scope>NUCLEOTIDE SEQUENCE</scope>
    <source>
        <strain evidence="13">USDA</strain>
    </source>
</reference>
<dbReference type="EMBL" id="DS235853">
    <property type="protein sequence ID" value="EEB18837.1"/>
    <property type="molecule type" value="Genomic_DNA"/>
</dbReference>
<comment type="function">
    <text evidence="10">Catalyzes the reduction of fatty acyl-CoA to fatty alcohols.</text>
</comment>
<feature type="domain" description="Thioester reductase (TE)" evidence="12">
    <location>
        <begin position="40"/>
        <end position="307"/>
    </location>
</feature>
<dbReference type="Pfam" id="PF03015">
    <property type="entry name" value="Sterile"/>
    <property type="match status" value="1"/>
</dbReference>
<name>E0VZN1_PEDHC</name>
<keyword evidence="8 10" id="KW-0472">Membrane</keyword>
<feature type="transmembrane region" description="Helical" evidence="10">
    <location>
        <begin position="377"/>
        <end position="396"/>
    </location>
</feature>
<dbReference type="eggNOG" id="KOG1221">
    <property type="taxonomic scope" value="Eukaryota"/>
</dbReference>
<dbReference type="PANTHER" id="PTHR11011">
    <property type="entry name" value="MALE STERILITY PROTEIN 2-RELATED"/>
    <property type="match status" value="1"/>
</dbReference>
<evidence type="ECO:0000256" key="2">
    <source>
        <dbReference type="ARBA" id="ARBA00005928"/>
    </source>
</evidence>
<evidence type="ECO:0000256" key="5">
    <source>
        <dbReference type="ARBA" id="ARBA00022857"/>
    </source>
</evidence>
<dbReference type="HOGENOM" id="CLU_024661_0_2_1"/>
<sequence length="500" mass="56676">MCIKDNKNCREDGNIATTECENSNSSSNVQNFYTDSKILVTGATGFIGKALVEKLLRSCPNVTTIYMLIRPKRGLTSDMRHEKLLGSSIFDTIRNQSPELLKKLVTIEGDVSDENLGLSESDRKTLAEEVDVVFHSAATVRFTEKLKDAIELNTLGTIKVIQMCREMKNLKAFVHVSTAYSNADKYEILETVYPSPCDLEDLKNCCGNEPIEKTIEKKLVGMHPNNYTMTKAVSEYVISTQANDLPVAIVRPSIVTGAWKEPVPGWVDNVSGISGIMIEISRGTLRSIICDEKCIMDVIPVDVVVNTLIAAAWQTATHRSIIVPVYNCTSGTLNPISWHKYGRLTEKHCLNVPSKYVQWYPGFSFTTNRFRHTLIELFMQFFPALFIDLIMILNGMKPIMFEIAKKFKKACKNGEYFALHEWKFQCDNLISLNKALTAENDRKTFCVDVEKIDWDDYVKNYLLGLRRFVLKDDPKTLDGARFVCFQNFSNFFLTSCFSTY</sequence>
<comment type="subcellular location">
    <subcellularLocation>
        <location evidence="1">Membrane</location>
        <topology evidence="1">Multi-pass membrane protein</topology>
    </subcellularLocation>
</comment>
<dbReference type="Proteomes" id="UP000009046">
    <property type="component" value="Unassembled WGS sequence"/>
</dbReference>
<keyword evidence="15" id="KW-1185">Reference proteome</keyword>
<accession>E0VZN1</accession>
<proteinExistence type="inferred from homology"/>
<dbReference type="PANTHER" id="PTHR11011:SF107">
    <property type="entry name" value="FATTY ACYL-COA REDUCTASE"/>
    <property type="match status" value="1"/>
</dbReference>
<gene>
    <name evidence="14" type="primary">8235320</name>
    <name evidence="13" type="ORF">Phum_PHUM536800</name>
</gene>
<keyword evidence="5 10" id="KW-0521">NADP</keyword>
<evidence type="ECO:0000256" key="7">
    <source>
        <dbReference type="ARBA" id="ARBA00023098"/>
    </source>
</evidence>
<evidence type="ECO:0000256" key="3">
    <source>
        <dbReference type="ARBA" id="ARBA00022516"/>
    </source>
</evidence>
<evidence type="ECO:0000313" key="14">
    <source>
        <dbReference type="EnsemblMetazoa" id="PHUM536800-PA"/>
    </source>
</evidence>
<dbReference type="GO" id="GO:0035336">
    <property type="term" value="P:long-chain fatty-acyl-CoA metabolic process"/>
    <property type="evidence" value="ECO:0007669"/>
    <property type="project" value="TreeGrafter"/>
</dbReference>
<dbReference type="Pfam" id="PF07993">
    <property type="entry name" value="NAD_binding_4"/>
    <property type="match status" value="1"/>
</dbReference>
<protein>
    <recommendedName>
        <fullName evidence="10">Fatty acyl-CoA reductase</fullName>
        <ecNumber evidence="10">1.2.1.84</ecNumber>
    </recommendedName>
</protein>
<organism>
    <name type="scientific">Pediculus humanus subsp. corporis</name>
    <name type="common">Body louse</name>
    <dbReference type="NCBI Taxonomy" id="121224"/>
    <lineage>
        <taxon>Eukaryota</taxon>
        <taxon>Metazoa</taxon>
        <taxon>Ecdysozoa</taxon>
        <taxon>Arthropoda</taxon>
        <taxon>Hexapoda</taxon>
        <taxon>Insecta</taxon>
        <taxon>Pterygota</taxon>
        <taxon>Neoptera</taxon>
        <taxon>Paraneoptera</taxon>
        <taxon>Psocodea</taxon>
        <taxon>Troctomorpha</taxon>
        <taxon>Phthiraptera</taxon>
        <taxon>Anoplura</taxon>
        <taxon>Pediculidae</taxon>
        <taxon>Pediculus</taxon>
    </lineage>
</organism>
<evidence type="ECO:0000256" key="6">
    <source>
        <dbReference type="ARBA" id="ARBA00022989"/>
    </source>
</evidence>
<keyword evidence="3 10" id="KW-0444">Lipid biosynthesis</keyword>
<evidence type="ECO:0000256" key="1">
    <source>
        <dbReference type="ARBA" id="ARBA00004141"/>
    </source>
</evidence>
<evidence type="ECO:0000256" key="10">
    <source>
        <dbReference type="RuleBase" id="RU363097"/>
    </source>
</evidence>